<dbReference type="InterPro" id="IPR036388">
    <property type="entry name" value="WH-like_DNA-bd_sf"/>
</dbReference>
<sequence>MKFPPSGNTDTAQAAWGDCPQAGCKGARSTGWSGRKEAVKKRYSLDGARPSRTSSAVIYVRFALGIAGVSWCGDLQEKDFTMLRDNGKPPGTTPPSHTTPATVQLTVKERQVLEWVAIGKSAWEISRIQGCTEATVHFHTSNIRRKFGVTSLKAALVMAIRQGVILVE</sequence>
<protein>
    <submittedName>
        <fullName evidence="6">Regulatory protein LuxR</fullName>
    </submittedName>
</protein>
<proteinExistence type="predicted"/>
<evidence type="ECO:0000256" key="3">
    <source>
        <dbReference type="ARBA" id="ARBA00023163"/>
    </source>
</evidence>
<evidence type="ECO:0000256" key="1">
    <source>
        <dbReference type="ARBA" id="ARBA00023015"/>
    </source>
</evidence>
<dbReference type="Proteomes" id="UP000268636">
    <property type="component" value="Unassembled WGS sequence"/>
</dbReference>
<dbReference type="EMBL" id="RBTN01000196">
    <property type="protein sequence ID" value="RMT74525.1"/>
    <property type="molecule type" value="Genomic_DNA"/>
</dbReference>
<dbReference type="Gene3D" id="1.10.10.10">
    <property type="entry name" value="Winged helix-like DNA-binding domain superfamily/Winged helix DNA-binding domain"/>
    <property type="match status" value="1"/>
</dbReference>
<comment type="caution">
    <text evidence="6">The sequence shown here is derived from an EMBL/GenBank/DDBJ whole genome shotgun (WGS) entry which is preliminary data.</text>
</comment>
<dbReference type="SMART" id="SM00421">
    <property type="entry name" value="HTH_LUXR"/>
    <property type="match status" value="1"/>
</dbReference>
<dbReference type="AlphaFoldDB" id="A0A0Q0AAP6"/>
<dbReference type="InterPro" id="IPR016032">
    <property type="entry name" value="Sig_transdc_resp-reg_C-effctor"/>
</dbReference>
<evidence type="ECO:0000256" key="4">
    <source>
        <dbReference type="SAM" id="MobiDB-lite"/>
    </source>
</evidence>
<feature type="compositionally biased region" description="Polar residues" evidence="4">
    <location>
        <begin position="1"/>
        <end position="12"/>
    </location>
</feature>
<dbReference type="GO" id="GO:0006355">
    <property type="term" value="P:regulation of DNA-templated transcription"/>
    <property type="evidence" value="ECO:0007669"/>
    <property type="project" value="InterPro"/>
</dbReference>
<evidence type="ECO:0000313" key="7">
    <source>
        <dbReference type="Proteomes" id="UP000268636"/>
    </source>
</evidence>
<feature type="domain" description="HTH luxR-type" evidence="5">
    <location>
        <begin position="98"/>
        <end position="163"/>
    </location>
</feature>
<gene>
    <name evidence="6" type="ORF">ALP42_04923</name>
</gene>
<dbReference type="Pfam" id="PF00196">
    <property type="entry name" value="GerE"/>
    <property type="match status" value="1"/>
</dbReference>
<keyword evidence="3" id="KW-0804">Transcription</keyword>
<dbReference type="InterPro" id="IPR000792">
    <property type="entry name" value="Tscrpt_reg_LuxR_C"/>
</dbReference>
<name>A0A0Q0AAP6_PSESS</name>
<organism evidence="6 7">
    <name type="scientific">Pseudomonas savastanoi pv. nerii</name>
    <dbReference type="NCBI Taxonomy" id="360921"/>
    <lineage>
        <taxon>Bacteria</taxon>
        <taxon>Pseudomonadati</taxon>
        <taxon>Pseudomonadota</taxon>
        <taxon>Gammaproteobacteria</taxon>
        <taxon>Pseudomonadales</taxon>
        <taxon>Pseudomonadaceae</taxon>
        <taxon>Pseudomonas</taxon>
    </lineage>
</organism>
<evidence type="ECO:0000256" key="2">
    <source>
        <dbReference type="ARBA" id="ARBA00023125"/>
    </source>
</evidence>
<dbReference type="SUPFAM" id="SSF46894">
    <property type="entry name" value="C-terminal effector domain of the bipartite response regulators"/>
    <property type="match status" value="1"/>
</dbReference>
<feature type="region of interest" description="Disordered" evidence="4">
    <location>
        <begin position="1"/>
        <end position="20"/>
    </location>
</feature>
<accession>A0A0Q0AAP6</accession>
<keyword evidence="1" id="KW-0805">Transcription regulation</keyword>
<dbReference type="PROSITE" id="PS50043">
    <property type="entry name" value="HTH_LUXR_2"/>
    <property type="match status" value="1"/>
</dbReference>
<dbReference type="PRINTS" id="PR00038">
    <property type="entry name" value="HTHLUXR"/>
</dbReference>
<dbReference type="CDD" id="cd06170">
    <property type="entry name" value="LuxR_C_like"/>
    <property type="match status" value="1"/>
</dbReference>
<dbReference type="PANTHER" id="PTHR44688">
    <property type="entry name" value="DNA-BINDING TRANSCRIPTIONAL ACTIVATOR DEVR_DOSR"/>
    <property type="match status" value="1"/>
</dbReference>
<evidence type="ECO:0000259" key="5">
    <source>
        <dbReference type="PROSITE" id="PS50043"/>
    </source>
</evidence>
<dbReference type="PANTHER" id="PTHR44688:SF16">
    <property type="entry name" value="DNA-BINDING TRANSCRIPTIONAL ACTIVATOR DEVR_DOSR"/>
    <property type="match status" value="1"/>
</dbReference>
<evidence type="ECO:0000313" key="6">
    <source>
        <dbReference type="EMBL" id="RMT74525.1"/>
    </source>
</evidence>
<dbReference type="GO" id="GO:0003677">
    <property type="term" value="F:DNA binding"/>
    <property type="evidence" value="ECO:0007669"/>
    <property type="project" value="UniProtKB-KW"/>
</dbReference>
<keyword evidence="2" id="KW-0238">DNA-binding</keyword>
<reference evidence="6 7" key="1">
    <citation type="submission" date="2018-08" db="EMBL/GenBank/DDBJ databases">
        <title>Recombination of ecologically and evolutionarily significant loci maintains genetic cohesion in the Pseudomonas syringae species complex.</title>
        <authorList>
            <person name="Dillon M."/>
            <person name="Thakur S."/>
            <person name="Almeida R.N.D."/>
            <person name="Weir B.S."/>
            <person name="Guttman D.S."/>
        </authorList>
    </citation>
    <scope>NUCLEOTIDE SEQUENCE [LARGE SCALE GENOMIC DNA]</scope>
    <source>
        <strain evidence="6 7">ICMP 13786</strain>
    </source>
</reference>